<dbReference type="RefSeq" id="WP_262578592.1">
    <property type="nucleotide sequence ID" value="NZ_JAHPRE010000008.1"/>
</dbReference>
<name>A0AAW5R5J2_ACIJU</name>
<dbReference type="AlphaFoldDB" id="A0AAW5R5J2"/>
<evidence type="ECO:0000313" key="2">
    <source>
        <dbReference type="EMBL" id="MCU4395968.1"/>
    </source>
</evidence>
<feature type="region of interest" description="Disordered" evidence="1">
    <location>
        <begin position="35"/>
        <end position="72"/>
    </location>
</feature>
<protein>
    <submittedName>
        <fullName evidence="2">Uncharacterized protein</fullName>
    </submittedName>
</protein>
<gene>
    <name evidence="2" type="ORF">KTH64_03055</name>
</gene>
<reference evidence="2" key="1">
    <citation type="submission" date="2021-06" db="EMBL/GenBank/DDBJ databases">
        <title>Propagation of a rapidly emergent carbapenem-resistant Acinetobacter baumannii lineage by various extra-hospital transmission networks.</title>
        <authorList>
            <person name="Calix J."/>
        </authorList>
    </citation>
    <scope>NUCLEOTIDE SEQUENCE</scope>
    <source>
        <strain evidence="2">WU_MDCI_Aw63</strain>
    </source>
</reference>
<evidence type="ECO:0000256" key="1">
    <source>
        <dbReference type="SAM" id="MobiDB-lite"/>
    </source>
</evidence>
<accession>A0AAW5R5J2</accession>
<dbReference type="EMBL" id="JAHPRE010000008">
    <property type="protein sequence ID" value="MCU4395968.1"/>
    <property type="molecule type" value="Genomic_DNA"/>
</dbReference>
<sequence length="72" mass="8143">MLHNLGVDLSTAEQMPMQYALAFVSEKMGFLEKLKHERQQNTHAAPKPKTSDTKSYISTERKHSKPKTGADK</sequence>
<comment type="caution">
    <text evidence="2">The sequence shown here is derived from an EMBL/GenBank/DDBJ whole genome shotgun (WGS) entry which is preliminary data.</text>
</comment>
<dbReference type="Proteomes" id="UP001208534">
    <property type="component" value="Unassembled WGS sequence"/>
</dbReference>
<evidence type="ECO:0000313" key="3">
    <source>
        <dbReference type="Proteomes" id="UP001208534"/>
    </source>
</evidence>
<organism evidence="2 3">
    <name type="scientific">Acinetobacter junii</name>
    <dbReference type="NCBI Taxonomy" id="40215"/>
    <lineage>
        <taxon>Bacteria</taxon>
        <taxon>Pseudomonadati</taxon>
        <taxon>Pseudomonadota</taxon>
        <taxon>Gammaproteobacteria</taxon>
        <taxon>Moraxellales</taxon>
        <taxon>Moraxellaceae</taxon>
        <taxon>Acinetobacter</taxon>
    </lineage>
</organism>
<proteinExistence type="predicted"/>